<dbReference type="SUPFAM" id="SSF48726">
    <property type="entry name" value="Immunoglobulin"/>
    <property type="match status" value="5"/>
</dbReference>
<evidence type="ECO:0000256" key="7">
    <source>
        <dbReference type="ARBA" id="ARBA00023136"/>
    </source>
</evidence>
<dbReference type="PANTHER" id="PTHR10075:SF14">
    <property type="entry name" value="CELL ADHESION MOLECULE DSCAM2-RELATED"/>
    <property type="match status" value="1"/>
</dbReference>
<keyword evidence="11" id="KW-1185">Reference proteome</keyword>
<dbReference type="OrthoDB" id="5982258at2759"/>
<dbReference type="Proteomes" id="UP000675881">
    <property type="component" value="Chromosome 5"/>
</dbReference>
<dbReference type="PROSITE" id="PS50835">
    <property type="entry name" value="IG_LIKE"/>
    <property type="match status" value="5"/>
</dbReference>
<dbReference type="SMART" id="SM00408">
    <property type="entry name" value="IGc2"/>
    <property type="match status" value="4"/>
</dbReference>
<dbReference type="GO" id="GO:0070593">
    <property type="term" value="P:dendrite self-avoidance"/>
    <property type="evidence" value="ECO:0007669"/>
    <property type="project" value="TreeGrafter"/>
</dbReference>
<dbReference type="SMART" id="SM00409">
    <property type="entry name" value="IG"/>
    <property type="match status" value="4"/>
</dbReference>
<evidence type="ECO:0000256" key="5">
    <source>
        <dbReference type="ARBA" id="ARBA00022889"/>
    </source>
</evidence>
<keyword evidence="7" id="KW-0472">Membrane</keyword>
<dbReference type="InterPro" id="IPR036179">
    <property type="entry name" value="Ig-like_dom_sf"/>
</dbReference>
<evidence type="ECO:0000256" key="1">
    <source>
        <dbReference type="ARBA" id="ARBA00004167"/>
    </source>
</evidence>
<keyword evidence="3" id="KW-0732">Signal</keyword>
<dbReference type="FunFam" id="2.60.40.10:FF:000104">
    <property type="entry name" value="Down syndrome cell adhesion molecule b"/>
    <property type="match status" value="1"/>
</dbReference>
<dbReference type="SMART" id="SM00060">
    <property type="entry name" value="FN3"/>
    <property type="match status" value="2"/>
</dbReference>
<evidence type="ECO:0000256" key="6">
    <source>
        <dbReference type="ARBA" id="ARBA00022989"/>
    </source>
</evidence>
<evidence type="ECO:0000313" key="11">
    <source>
        <dbReference type="Proteomes" id="UP000675881"/>
    </source>
</evidence>
<dbReference type="Pfam" id="PF07679">
    <property type="entry name" value="I-set"/>
    <property type="match status" value="2"/>
</dbReference>
<dbReference type="InterPro" id="IPR013098">
    <property type="entry name" value="Ig_I-set"/>
</dbReference>
<dbReference type="PRINTS" id="PR00014">
    <property type="entry name" value="FNTYPEIII"/>
</dbReference>
<keyword evidence="4" id="KW-0677">Repeat</keyword>
<dbReference type="InterPro" id="IPR013783">
    <property type="entry name" value="Ig-like_fold"/>
</dbReference>
<reference evidence="10" key="1">
    <citation type="submission" date="2021-02" db="EMBL/GenBank/DDBJ databases">
        <authorList>
            <person name="Bekaert M."/>
        </authorList>
    </citation>
    <scope>NUCLEOTIDE SEQUENCE</scope>
    <source>
        <strain evidence="10">IoA-00</strain>
    </source>
</reference>
<dbReference type="GO" id="GO:0007156">
    <property type="term" value="P:homophilic cell adhesion via plasma membrane adhesion molecules"/>
    <property type="evidence" value="ECO:0007669"/>
    <property type="project" value="TreeGrafter"/>
</dbReference>
<protein>
    <submittedName>
        <fullName evidence="10">DSCAM</fullName>
    </submittedName>
</protein>
<organism evidence="10 11">
    <name type="scientific">Lepeophtheirus salmonis</name>
    <name type="common">Salmon louse</name>
    <name type="synonym">Caligus salmonis</name>
    <dbReference type="NCBI Taxonomy" id="72036"/>
    <lineage>
        <taxon>Eukaryota</taxon>
        <taxon>Metazoa</taxon>
        <taxon>Ecdysozoa</taxon>
        <taxon>Arthropoda</taxon>
        <taxon>Crustacea</taxon>
        <taxon>Multicrustacea</taxon>
        <taxon>Hexanauplia</taxon>
        <taxon>Copepoda</taxon>
        <taxon>Siphonostomatoida</taxon>
        <taxon>Caligidae</taxon>
        <taxon>Lepeophtheirus</taxon>
    </lineage>
</organism>
<keyword evidence="2" id="KW-0812">Transmembrane</keyword>
<evidence type="ECO:0000256" key="9">
    <source>
        <dbReference type="ARBA" id="ARBA00023319"/>
    </source>
</evidence>
<dbReference type="GO" id="GO:0005886">
    <property type="term" value="C:plasma membrane"/>
    <property type="evidence" value="ECO:0007669"/>
    <property type="project" value="TreeGrafter"/>
</dbReference>
<dbReference type="AlphaFoldDB" id="A0A7R8H907"/>
<dbReference type="FunFam" id="2.60.40.10:FF:000028">
    <property type="entry name" value="Neuronal cell adhesion molecule"/>
    <property type="match status" value="1"/>
</dbReference>
<proteinExistence type="predicted"/>
<gene>
    <name evidence="10" type="ORF">LSAA_9410</name>
</gene>
<evidence type="ECO:0000256" key="8">
    <source>
        <dbReference type="ARBA" id="ARBA00023157"/>
    </source>
</evidence>
<name>A0A7R8H907_LEPSM</name>
<dbReference type="CDD" id="cd20956">
    <property type="entry name" value="IgI_4_Dscam"/>
    <property type="match status" value="1"/>
</dbReference>
<dbReference type="SUPFAM" id="SSF49265">
    <property type="entry name" value="Fibronectin type III"/>
    <property type="match status" value="2"/>
</dbReference>
<accession>A0A7R8H907</accession>
<evidence type="ECO:0000313" key="10">
    <source>
        <dbReference type="EMBL" id="CAF2940575.1"/>
    </source>
</evidence>
<evidence type="ECO:0000256" key="3">
    <source>
        <dbReference type="ARBA" id="ARBA00022729"/>
    </source>
</evidence>
<dbReference type="InterPro" id="IPR003598">
    <property type="entry name" value="Ig_sub2"/>
</dbReference>
<dbReference type="InterPro" id="IPR036116">
    <property type="entry name" value="FN3_sf"/>
</dbReference>
<dbReference type="Gene3D" id="2.60.40.10">
    <property type="entry name" value="Immunoglobulins"/>
    <property type="match status" value="8"/>
</dbReference>
<evidence type="ECO:0000256" key="4">
    <source>
        <dbReference type="ARBA" id="ARBA00022737"/>
    </source>
</evidence>
<comment type="subcellular location">
    <subcellularLocation>
        <location evidence="1">Membrane</location>
        <topology evidence="1">Single-pass membrane protein</topology>
    </subcellularLocation>
</comment>
<evidence type="ECO:0000256" key="2">
    <source>
        <dbReference type="ARBA" id="ARBA00022692"/>
    </source>
</evidence>
<dbReference type="InterPro" id="IPR003599">
    <property type="entry name" value="Ig_sub"/>
</dbReference>
<keyword evidence="9" id="KW-0393">Immunoglobulin domain</keyword>
<dbReference type="InterPro" id="IPR007110">
    <property type="entry name" value="Ig-like_dom"/>
</dbReference>
<keyword evidence="6" id="KW-1133">Transmembrane helix</keyword>
<dbReference type="GO" id="GO:0030424">
    <property type="term" value="C:axon"/>
    <property type="evidence" value="ECO:0007669"/>
    <property type="project" value="TreeGrafter"/>
</dbReference>
<dbReference type="InterPro" id="IPR003961">
    <property type="entry name" value="FN3_dom"/>
</dbReference>
<keyword evidence="5" id="KW-0130">Cell adhesion</keyword>
<sequence length="786" mass="87747">MQAKYNYPHALPVLLYKFSEQTLQPGPTVSLKCIGKGNPPPRIKWLLDGFPIPQNQRIMVGQYVTIHDDVISHVNISSVVSSDGGLYACVAENSVGSVLHEARLNVYGSPHIRPIPIVKAIQGKDLRISCPVSGYPIQSILWQRDHYSSSNGYKLPSNGRQSVFENGTLVIREARKLEDEGYYTCSAFNPRDESHTGTIQIQVLSPPTIMPFLFPNKLLSEGMRSAVSCQILEGNLPIRFSWNRDGRPIGGRQPQIRSNFVSDIEGTTHVLPLNSAGYASYTTVLSVNVAPKWIRIPEDVHAVDGAEVFIHCEVEGYPKPNLSWNKVTTGTKDFLDSSIPSILSNGYHQFANGTFYISSADKTSEGRYTCTADNGVRSGISKTINLTVNSPPRFLEEKVHLAVRKGEKGILICEVAGDENIDILWRRNGMPISEGEDARYSIENHYTLYGSVSRFVISPILDQDAGPVTCEAVNQYGRDQKDFILSVEDIPSSPRGVRISNVGSRSLEIGWEIPHDGNSHILNYLVEYSNLPDERDKGEKQRRKMTAPGDAVNLIIQNLRPGTKYKFNVLAENRHGISSESHAVIIRTQEEPPGSPPRNVEVLSKSSTELRVLWTSPPISNWNSELLSYKIGYKEVGSNSGLQYMYQTSSSHLSESVLLTSLRKFTSYQIIIWPYNKEGIGPSSSTIVATTLEDVPNGPPTEGRCMSLSPSSLEVLWSKPEPEKRNGIIRGYIVKYYPMEKYYGLFRSLLRLQIIPISRTCYHLLRESRILEHPLENIVSIDIIVK</sequence>
<dbReference type="EMBL" id="HG994584">
    <property type="protein sequence ID" value="CAF2940575.1"/>
    <property type="molecule type" value="Genomic_DNA"/>
</dbReference>
<dbReference type="PANTHER" id="PTHR10075">
    <property type="entry name" value="BASIGIN RELATED"/>
    <property type="match status" value="1"/>
</dbReference>
<keyword evidence="8" id="KW-1015">Disulfide bond</keyword>
<dbReference type="FunFam" id="2.60.40.10:FF:000017">
    <property type="entry name" value="Down syndrome cell adhesion molecule b"/>
    <property type="match status" value="1"/>
</dbReference>
<dbReference type="Pfam" id="PF00041">
    <property type="entry name" value="fn3"/>
    <property type="match status" value="2"/>
</dbReference>
<dbReference type="CDD" id="cd00063">
    <property type="entry name" value="FN3"/>
    <property type="match status" value="2"/>
</dbReference>
<dbReference type="GO" id="GO:0098632">
    <property type="term" value="F:cell-cell adhesion mediator activity"/>
    <property type="evidence" value="ECO:0007669"/>
    <property type="project" value="TreeGrafter"/>
</dbReference>
<dbReference type="PROSITE" id="PS50853">
    <property type="entry name" value="FN3"/>
    <property type="match status" value="2"/>
</dbReference>
<dbReference type="GO" id="GO:0007411">
    <property type="term" value="P:axon guidance"/>
    <property type="evidence" value="ECO:0007669"/>
    <property type="project" value="TreeGrafter"/>
</dbReference>
<dbReference type="Pfam" id="PF13927">
    <property type="entry name" value="Ig_3"/>
    <property type="match status" value="2"/>
</dbReference>